<evidence type="ECO:0000256" key="3">
    <source>
        <dbReference type="ARBA" id="ARBA00022771"/>
    </source>
</evidence>
<dbReference type="Pfam" id="PF16135">
    <property type="entry name" value="TDBD"/>
    <property type="match status" value="2"/>
</dbReference>
<dbReference type="OrthoDB" id="1903104at2759"/>
<dbReference type="Gene3D" id="3.40.630.30">
    <property type="match status" value="1"/>
</dbReference>
<proteinExistence type="predicted"/>
<dbReference type="Pfam" id="PF00628">
    <property type="entry name" value="PHD"/>
    <property type="match status" value="1"/>
</dbReference>
<dbReference type="GO" id="GO:0042393">
    <property type="term" value="F:histone binding"/>
    <property type="evidence" value="ECO:0007669"/>
    <property type="project" value="TreeGrafter"/>
</dbReference>
<dbReference type="PROSITE" id="PS50016">
    <property type="entry name" value="ZF_PHD_2"/>
    <property type="match status" value="1"/>
</dbReference>
<dbReference type="InterPro" id="IPR019786">
    <property type="entry name" value="Zinc_finger_PHD-type_CS"/>
</dbReference>
<dbReference type="PROSITE" id="PS01359">
    <property type="entry name" value="ZF_PHD_1"/>
    <property type="match status" value="1"/>
</dbReference>
<evidence type="ECO:0000313" key="9">
    <source>
        <dbReference type="EMBL" id="PON55346.1"/>
    </source>
</evidence>
<keyword evidence="5" id="KW-0539">Nucleus</keyword>
<evidence type="ECO:0000256" key="5">
    <source>
        <dbReference type="ARBA" id="ARBA00023242"/>
    </source>
</evidence>
<protein>
    <submittedName>
        <fullName evidence="9">Autoimmune regulator</fullName>
    </submittedName>
</protein>
<dbReference type="GO" id="GO:0005634">
    <property type="term" value="C:nucleus"/>
    <property type="evidence" value="ECO:0007669"/>
    <property type="project" value="UniProtKB-SubCell"/>
</dbReference>
<feature type="compositionally biased region" description="Basic and acidic residues" evidence="7">
    <location>
        <begin position="464"/>
        <end position="479"/>
    </location>
</feature>
<dbReference type="AlphaFoldDB" id="A0A2P5C2V2"/>
<evidence type="ECO:0000256" key="6">
    <source>
        <dbReference type="PROSITE-ProRule" id="PRU00146"/>
    </source>
</evidence>
<feature type="compositionally biased region" description="Acidic residues" evidence="7">
    <location>
        <begin position="306"/>
        <end position="316"/>
    </location>
</feature>
<accession>A0A2P5C2V2</accession>
<evidence type="ECO:0000256" key="7">
    <source>
        <dbReference type="SAM" id="MobiDB-lite"/>
    </source>
</evidence>
<evidence type="ECO:0000256" key="4">
    <source>
        <dbReference type="ARBA" id="ARBA00022833"/>
    </source>
</evidence>
<evidence type="ECO:0000256" key="1">
    <source>
        <dbReference type="ARBA" id="ARBA00004123"/>
    </source>
</evidence>
<evidence type="ECO:0000313" key="10">
    <source>
        <dbReference type="Proteomes" id="UP000237105"/>
    </source>
</evidence>
<dbReference type="Pfam" id="PF23209">
    <property type="entry name" value="IDM1_C"/>
    <property type="match status" value="1"/>
</dbReference>
<keyword evidence="3 6" id="KW-0863">Zinc-finger</keyword>
<keyword evidence="2" id="KW-0479">Metal-binding</keyword>
<sequence length="1193" mass="133067">MAKGTDSDEFVVLSRVRTGLKREFAFALKAQAELCGSLGRTRSRKVDNGVLESASGKRLKVSPSMEMERVSKTSNRRVKVRGVSDAASEEEAKSDVVDSVGDEELKSNDSEKPMVEETAEIDLEMLSLDESGLEDRSMEEQAMKVDPRKSSVDEPVNEDMPLREKLKKFDPTKLLVDEAAANEFDERIKVGDVVHEKPKLLRRFTRSALKLKQETFKKVAAQDESMSKDNAMEEQTEKTNAEKASVDEPICEDKLVEEQAEKTDPQKPIEDEPMWEDKPSEEHAERVDPQNPSRAVDEPVSVCNDEPVEEQVEEMEPEMRSVDESDFKDQSLEEQAMQVDAQKPLEEQMEKVNPTNLLVDQAAAAAAVQIDERNKVGDVVLEKPKTLRRFTRSALKLKQEAVEELAEKGESMCKDDFREAQIEKTELGKLSSDEPICRDKLVEEQAEKIDPLKPLGDEPMCENKPMEEQSEKVDPRKDSVDGALFEDKLVEEQAEKIDPTKHLVHEALPISVDDVHKAGDVVLEKPLRRFTRSALKPKPEKPEMVKKPAAKAGVAENDVTASRPVITSPAKFEMKFSDTMKKFPAKLKDLLDTGILEGQSVRYIRGQKARGPRDSGLRGVVKGSGIECYCDICKGKEVVTPTVFELHASSSNKRPPEYIYLDNGSTLRDVMNACQNSPLVSLEEAVKRAIGCSYIGSIPKASDGKSTLLCNSCMQLKESQSNMVETADNCEEDLRLHKLVFEEDILPDGTEVAYYARGQKLLVGYKKGYGIICSCCNSEVSASQFEAHAGWATRRKPYLHIYTSNGVSLHELSLSLSKDRKFSTYENDDLCYVCRDGGDLLCCDGCPRAFHGRCINLPSIPGGTWYCKLCQNLFERDKSVERNANAVAAGRVPGVDPIEQIANRCIRIINTEEIDFGGCALCREHEFSKSGFGPRTVLFCDQCEREFHVGCLKDHGMQDLKELPTGVWFCGSDCKRIHSALQKLICSGEEKLSESVTNAIIKKHNNKGESGAKLDIKWRILNGKMASDDEAASLLSKAVAIFHDRFAPITDSATRNDLIPAMLYGKSMMGQDFSRMYCAILTVNQCVVSAGIFRIYGSDVAELPLVATSAECQGQGYFQTLFSCFERFLAFLNVKKLVLPAADEAVAIWTKKFGFSKLAQDELNKLKRQYQMMIFQGTSVLSKSVPKCRIVGR</sequence>
<dbReference type="GO" id="GO:0003682">
    <property type="term" value="F:chromatin binding"/>
    <property type="evidence" value="ECO:0007669"/>
    <property type="project" value="TreeGrafter"/>
</dbReference>
<dbReference type="InterPro" id="IPR011011">
    <property type="entry name" value="Znf_FYVE_PHD"/>
</dbReference>
<dbReference type="STRING" id="3476.A0A2P5C2V2"/>
<keyword evidence="10" id="KW-1185">Reference proteome</keyword>
<feature type="region of interest" description="Disordered" evidence="7">
    <location>
        <begin position="448"/>
        <end position="479"/>
    </location>
</feature>
<feature type="compositionally biased region" description="Basic and acidic residues" evidence="7">
    <location>
        <begin position="103"/>
        <end position="115"/>
    </location>
</feature>
<dbReference type="Proteomes" id="UP000237105">
    <property type="component" value="Unassembled WGS sequence"/>
</dbReference>
<dbReference type="GO" id="GO:0008270">
    <property type="term" value="F:zinc ion binding"/>
    <property type="evidence" value="ECO:0007669"/>
    <property type="project" value="UniProtKB-KW"/>
</dbReference>
<organism evidence="9 10">
    <name type="scientific">Parasponia andersonii</name>
    <name type="common">Sponia andersonii</name>
    <dbReference type="NCBI Taxonomy" id="3476"/>
    <lineage>
        <taxon>Eukaryota</taxon>
        <taxon>Viridiplantae</taxon>
        <taxon>Streptophyta</taxon>
        <taxon>Embryophyta</taxon>
        <taxon>Tracheophyta</taxon>
        <taxon>Spermatophyta</taxon>
        <taxon>Magnoliopsida</taxon>
        <taxon>eudicotyledons</taxon>
        <taxon>Gunneridae</taxon>
        <taxon>Pentapetalae</taxon>
        <taxon>rosids</taxon>
        <taxon>fabids</taxon>
        <taxon>Rosales</taxon>
        <taxon>Cannabaceae</taxon>
        <taxon>Parasponia</taxon>
    </lineage>
</organism>
<dbReference type="FunFam" id="3.30.40.10:FF:000494">
    <property type="entry name" value="Acyl-CoA N-acyltransferase with RING/FYVE/PHD-type zinc finger domain"/>
    <property type="match status" value="1"/>
</dbReference>
<reference evidence="10" key="1">
    <citation type="submission" date="2016-06" db="EMBL/GenBank/DDBJ databases">
        <title>Parallel loss of symbiosis genes in relatives of nitrogen-fixing non-legume Parasponia.</title>
        <authorList>
            <person name="Van Velzen R."/>
            <person name="Holmer R."/>
            <person name="Bu F."/>
            <person name="Rutten L."/>
            <person name="Van Zeijl A."/>
            <person name="Liu W."/>
            <person name="Santuari L."/>
            <person name="Cao Q."/>
            <person name="Sharma T."/>
            <person name="Shen D."/>
            <person name="Roswanjaya Y."/>
            <person name="Wardhani T."/>
            <person name="Kalhor M.S."/>
            <person name="Jansen J."/>
            <person name="Van den Hoogen J."/>
            <person name="Gungor B."/>
            <person name="Hartog M."/>
            <person name="Hontelez J."/>
            <person name="Verver J."/>
            <person name="Yang W.-C."/>
            <person name="Schijlen E."/>
            <person name="Repin R."/>
            <person name="Schilthuizen M."/>
            <person name="Schranz E."/>
            <person name="Heidstra R."/>
            <person name="Miyata K."/>
            <person name="Fedorova E."/>
            <person name="Kohlen W."/>
            <person name="Bisseling T."/>
            <person name="Smit S."/>
            <person name="Geurts R."/>
        </authorList>
    </citation>
    <scope>NUCLEOTIDE SEQUENCE [LARGE SCALE GENOMIC DNA]</scope>
    <source>
        <strain evidence="10">cv. WU1-14</strain>
    </source>
</reference>
<evidence type="ECO:0000259" key="8">
    <source>
        <dbReference type="PROSITE" id="PS50016"/>
    </source>
</evidence>
<dbReference type="PANTHER" id="PTHR47025">
    <property type="entry name" value="AUTOIMMUNE REGULATOR"/>
    <property type="match status" value="1"/>
</dbReference>
<feature type="region of interest" description="Disordered" evidence="7">
    <location>
        <begin position="134"/>
        <end position="164"/>
    </location>
</feature>
<keyword evidence="4" id="KW-0862">Zinc</keyword>
<dbReference type="GO" id="GO:0045944">
    <property type="term" value="P:positive regulation of transcription by RNA polymerase II"/>
    <property type="evidence" value="ECO:0007669"/>
    <property type="project" value="TreeGrafter"/>
</dbReference>
<feature type="compositionally biased region" description="Basic and acidic residues" evidence="7">
    <location>
        <begin position="217"/>
        <end position="288"/>
    </location>
</feature>
<dbReference type="EMBL" id="JXTB01000184">
    <property type="protein sequence ID" value="PON55346.1"/>
    <property type="molecule type" value="Genomic_DNA"/>
</dbReference>
<dbReference type="SUPFAM" id="SSF57903">
    <property type="entry name" value="FYVE/PHD zinc finger"/>
    <property type="match status" value="2"/>
</dbReference>
<feature type="compositionally biased region" description="Basic and acidic residues" evidence="7">
    <location>
        <begin position="317"/>
        <end position="330"/>
    </location>
</feature>
<gene>
    <name evidence="9" type="ORF">PanWU01x14_188400</name>
</gene>
<feature type="region of interest" description="Disordered" evidence="7">
    <location>
        <begin position="57"/>
        <end position="116"/>
    </location>
</feature>
<dbReference type="GO" id="GO:0000977">
    <property type="term" value="F:RNA polymerase II transcription regulatory region sequence-specific DNA binding"/>
    <property type="evidence" value="ECO:0007669"/>
    <property type="project" value="TreeGrafter"/>
</dbReference>
<dbReference type="InterPro" id="IPR056511">
    <property type="entry name" value="IDM1_C"/>
</dbReference>
<dbReference type="InterPro" id="IPR016181">
    <property type="entry name" value="Acyl_CoA_acyltransferase"/>
</dbReference>
<name>A0A2P5C2V2_PARAD</name>
<feature type="domain" description="PHD-type" evidence="8">
    <location>
        <begin position="828"/>
        <end position="873"/>
    </location>
</feature>
<comment type="subcellular location">
    <subcellularLocation>
        <location evidence="1">Nucleus</location>
    </subcellularLocation>
</comment>
<dbReference type="InterPro" id="IPR019787">
    <property type="entry name" value="Znf_PHD-finger"/>
</dbReference>
<dbReference type="InterPro" id="IPR001965">
    <property type="entry name" value="Znf_PHD"/>
</dbReference>
<comment type="caution">
    <text evidence="9">The sequence shown here is derived from an EMBL/GenBank/DDBJ whole genome shotgun (WGS) entry which is preliminary data.</text>
</comment>
<feature type="region of interest" description="Disordered" evidence="7">
    <location>
        <begin position="217"/>
        <end position="330"/>
    </location>
</feature>
<dbReference type="InterPro" id="IPR032308">
    <property type="entry name" value="TDBD"/>
</dbReference>
<dbReference type="PANTHER" id="PTHR47025:SF2">
    <property type="entry name" value="AUTOIMMUNE REGULATOR"/>
    <property type="match status" value="1"/>
</dbReference>
<dbReference type="SUPFAM" id="SSF55729">
    <property type="entry name" value="Acyl-CoA N-acyltransferases (Nat)"/>
    <property type="match status" value="1"/>
</dbReference>
<evidence type="ECO:0000256" key="2">
    <source>
        <dbReference type="ARBA" id="ARBA00022723"/>
    </source>
</evidence>
<dbReference type="Gene3D" id="3.30.40.10">
    <property type="entry name" value="Zinc/RING finger domain, C3HC4 (zinc finger)"/>
    <property type="match status" value="2"/>
</dbReference>
<dbReference type="SMART" id="SM00249">
    <property type="entry name" value="PHD"/>
    <property type="match status" value="2"/>
</dbReference>
<feature type="compositionally biased region" description="Basic and acidic residues" evidence="7">
    <location>
        <begin position="134"/>
        <end position="152"/>
    </location>
</feature>
<dbReference type="CDD" id="cd15539">
    <property type="entry name" value="PHD1_AIRE"/>
    <property type="match status" value="1"/>
</dbReference>
<dbReference type="InterPro" id="IPR013083">
    <property type="entry name" value="Znf_RING/FYVE/PHD"/>
</dbReference>